<evidence type="ECO:0000313" key="2">
    <source>
        <dbReference type="EMBL" id="TYS88512.1"/>
    </source>
</evidence>
<evidence type="ECO:0000259" key="1">
    <source>
        <dbReference type="PROSITE" id="PS51186"/>
    </source>
</evidence>
<dbReference type="Proteomes" id="UP000324269">
    <property type="component" value="Unassembled WGS sequence"/>
</dbReference>
<name>A0A5D4U3Q0_9BACI</name>
<comment type="caution">
    <text evidence="2">The sequence shown here is derived from an EMBL/GenBank/DDBJ whole genome shotgun (WGS) entry which is preliminary data.</text>
</comment>
<keyword evidence="2" id="KW-0808">Transferase</keyword>
<dbReference type="PROSITE" id="PS51186">
    <property type="entry name" value="GNAT"/>
    <property type="match status" value="1"/>
</dbReference>
<dbReference type="InterPro" id="IPR000182">
    <property type="entry name" value="GNAT_dom"/>
</dbReference>
<protein>
    <submittedName>
        <fullName evidence="2">GNAT family N-acetyltransferase</fullName>
    </submittedName>
</protein>
<dbReference type="EMBL" id="VTEZ01000001">
    <property type="protein sequence ID" value="TYS88512.1"/>
    <property type="molecule type" value="Genomic_DNA"/>
</dbReference>
<feature type="domain" description="N-acetyltransferase" evidence="1">
    <location>
        <begin position="15"/>
        <end position="169"/>
    </location>
</feature>
<accession>A0A5D4U3Q0</accession>
<dbReference type="Pfam" id="PF00583">
    <property type="entry name" value="Acetyltransf_1"/>
    <property type="match status" value="1"/>
</dbReference>
<dbReference type="InterPro" id="IPR016181">
    <property type="entry name" value="Acyl_CoA_acyltransferase"/>
</dbReference>
<sequence>MEMIIMTSNTKSPTVKLVEFNEQYTHQLSNFSLPENQLEFTSLPLEKINHPKVSKTSIHVLVMSNNEPVGYFALEDGEKVHKYSDNPKARILTSFSIDSKFQGKGLAKQGLKLLPSFVKNVLPDINEVVLGVNKRNTAAINLYLKCGFVDEKQMYEGPKGPQHVLHLII</sequence>
<gene>
    <name evidence="2" type="ORF">FZC85_03550</name>
</gene>
<dbReference type="GO" id="GO:0016747">
    <property type="term" value="F:acyltransferase activity, transferring groups other than amino-acyl groups"/>
    <property type="evidence" value="ECO:0007669"/>
    <property type="project" value="InterPro"/>
</dbReference>
<organism evidence="2 3">
    <name type="scientific">Rossellomorea aquimaris</name>
    <dbReference type="NCBI Taxonomy" id="189382"/>
    <lineage>
        <taxon>Bacteria</taxon>
        <taxon>Bacillati</taxon>
        <taxon>Bacillota</taxon>
        <taxon>Bacilli</taxon>
        <taxon>Bacillales</taxon>
        <taxon>Bacillaceae</taxon>
        <taxon>Rossellomorea</taxon>
    </lineage>
</organism>
<evidence type="ECO:0000313" key="3">
    <source>
        <dbReference type="Proteomes" id="UP000324269"/>
    </source>
</evidence>
<dbReference type="SUPFAM" id="SSF55729">
    <property type="entry name" value="Acyl-CoA N-acyltransferases (Nat)"/>
    <property type="match status" value="1"/>
</dbReference>
<dbReference type="AlphaFoldDB" id="A0A5D4U3Q0"/>
<dbReference type="PANTHER" id="PTHR43328">
    <property type="entry name" value="ACETYLTRANSFERASE-RELATED"/>
    <property type="match status" value="1"/>
</dbReference>
<dbReference type="PANTHER" id="PTHR43328:SF1">
    <property type="entry name" value="N-ACETYLTRANSFERASE DOMAIN-CONTAINING PROTEIN"/>
    <property type="match status" value="1"/>
</dbReference>
<dbReference type="Gene3D" id="3.40.630.30">
    <property type="match status" value="1"/>
</dbReference>
<reference evidence="2 3" key="1">
    <citation type="submission" date="2019-08" db="EMBL/GenBank/DDBJ databases">
        <title>Bacillus genomes from the desert of Cuatro Cienegas, Coahuila.</title>
        <authorList>
            <person name="Olmedo-Alvarez G."/>
        </authorList>
    </citation>
    <scope>NUCLEOTIDE SEQUENCE [LARGE SCALE GENOMIC DNA]</scope>
    <source>
        <strain evidence="2 3">CH87b_3T</strain>
    </source>
</reference>
<proteinExistence type="predicted"/>